<dbReference type="Gene3D" id="3.30.2320.30">
    <property type="entry name" value="ATP synthase, E subunit, C-terminal"/>
    <property type="match status" value="1"/>
</dbReference>
<accession>A0A1J5GI35</accession>
<evidence type="ECO:0000256" key="1">
    <source>
        <dbReference type="ARBA" id="ARBA00005901"/>
    </source>
</evidence>
<dbReference type="InterPro" id="IPR038495">
    <property type="entry name" value="ATPase_E_C"/>
</dbReference>
<evidence type="ECO:0000256" key="4">
    <source>
        <dbReference type="ARBA" id="ARBA00023065"/>
    </source>
</evidence>
<dbReference type="SUPFAM" id="SSF160527">
    <property type="entry name" value="V-type ATPase subunit E-like"/>
    <property type="match status" value="1"/>
</dbReference>
<name>A0A1J5GI35_9BACT</name>
<protein>
    <recommendedName>
        <fullName evidence="2">V-type ATP synthase subunit E</fullName>
    </recommendedName>
</protein>
<dbReference type="GO" id="GO:0046961">
    <property type="term" value="F:proton-transporting ATPase activity, rotational mechanism"/>
    <property type="evidence" value="ECO:0007669"/>
    <property type="project" value="InterPro"/>
</dbReference>
<dbReference type="Pfam" id="PF01991">
    <property type="entry name" value="vATP-synt_E"/>
    <property type="match status" value="1"/>
</dbReference>
<dbReference type="InterPro" id="IPR002842">
    <property type="entry name" value="ATPase_V1_Esu"/>
</dbReference>
<dbReference type="STRING" id="1805029.AUK42_02810"/>
<dbReference type="GO" id="GO:0033178">
    <property type="term" value="C:proton-transporting two-sector ATPase complex, catalytic domain"/>
    <property type="evidence" value="ECO:0007669"/>
    <property type="project" value="InterPro"/>
</dbReference>
<proteinExistence type="inferred from homology"/>
<evidence type="ECO:0000256" key="2">
    <source>
        <dbReference type="ARBA" id="ARBA00020756"/>
    </source>
</evidence>
<comment type="similarity">
    <text evidence="1">Belongs to the V-ATPase E subunit family.</text>
</comment>
<dbReference type="EMBL" id="MNYY01000055">
    <property type="protein sequence ID" value="OIP71947.1"/>
    <property type="molecule type" value="Genomic_DNA"/>
</dbReference>
<gene>
    <name evidence="5" type="ORF">AUK42_02810</name>
</gene>
<evidence type="ECO:0000256" key="3">
    <source>
        <dbReference type="ARBA" id="ARBA00022448"/>
    </source>
</evidence>
<dbReference type="AlphaFoldDB" id="A0A1J5GI35"/>
<dbReference type="Proteomes" id="UP000182763">
    <property type="component" value="Unassembled WGS sequence"/>
</dbReference>
<reference evidence="5 6" key="1">
    <citation type="journal article" date="2016" name="Environ. Microbiol.">
        <title>Genomic resolution of a cold subsurface aquifer community provides metabolic insights for novel microbes adapted to high CO concentrations.</title>
        <authorList>
            <person name="Probst A.J."/>
            <person name="Castelle C.J."/>
            <person name="Singh A."/>
            <person name="Brown C.T."/>
            <person name="Anantharaman K."/>
            <person name="Sharon I."/>
            <person name="Hug L.A."/>
            <person name="Burstein D."/>
            <person name="Emerson J.B."/>
            <person name="Thomas B.C."/>
            <person name="Banfield J.F."/>
        </authorList>
    </citation>
    <scope>NUCLEOTIDE SEQUENCE [LARGE SCALE GENOMIC DNA]</scope>
    <source>
        <strain evidence="5">CG2_30_33_13</strain>
    </source>
</reference>
<keyword evidence="4" id="KW-0406">Ion transport</keyword>
<keyword evidence="3" id="KW-0813">Transport</keyword>
<sequence length="208" mass="24412">MSNTIEDKISLFMKVVIERIELDFQQKQKKLVEYYESRKTTLIKDNEERKRIAVARATKDAETKKQQEILKTRSALHLAVLKKRQEFVERIMDEVKKRTRAFVGTAEYVEFLKEAIKQVLSKFSANQFVNFSFSRNDLKNNQKVILSTIKSFRDEATYKIEAVDSLIGGVFVKSDDDRLEIDFTINTILEESNKLVGEILYSWLNKER</sequence>
<evidence type="ECO:0000313" key="5">
    <source>
        <dbReference type="EMBL" id="OIP71947.1"/>
    </source>
</evidence>
<evidence type="ECO:0000313" key="6">
    <source>
        <dbReference type="Proteomes" id="UP000182763"/>
    </source>
</evidence>
<organism evidence="5 6">
    <name type="scientific">Candidatus Infernicultor aquiphilus</name>
    <dbReference type="NCBI Taxonomy" id="1805029"/>
    <lineage>
        <taxon>Bacteria</taxon>
        <taxon>Pseudomonadati</taxon>
        <taxon>Atribacterota</taxon>
        <taxon>Candidatus Phoenicimicrobiia</taxon>
        <taxon>Candidatus Pheonicimicrobiales</taxon>
        <taxon>Candidatus Phoenicimicrobiaceae</taxon>
        <taxon>Candidatus Infernicultor</taxon>
    </lineage>
</organism>
<comment type="caution">
    <text evidence="5">The sequence shown here is derived from an EMBL/GenBank/DDBJ whole genome shotgun (WGS) entry which is preliminary data.</text>
</comment>